<dbReference type="KEGG" id="acan:ACA1_291520"/>
<feature type="compositionally biased region" description="Polar residues" evidence="3">
    <location>
        <begin position="615"/>
        <end position="624"/>
    </location>
</feature>
<keyword evidence="6" id="KW-1185">Reference proteome</keyword>
<accession>L8HIC5</accession>
<feature type="compositionally biased region" description="Basic and acidic residues" evidence="3">
    <location>
        <begin position="232"/>
        <end position="241"/>
    </location>
</feature>
<dbReference type="InterPro" id="IPR039779">
    <property type="entry name" value="RFX-like"/>
</dbReference>
<feature type="compositionally biased region" description="Low complexity" evidence="3">
    <location>
        <begin position="504"/>
        <end position="519"/>
    </location>
</feature>
<dbReference type="EMBL" id="KB007805">
    <property type="protein sequence ID" value="ELR25344.1"/>
    <property type="molecule type" value="Genomic_DNA"/>
</dbReference>
<reference evidence="5 6" key="1">
    <citation type="journal article" date="2013" name="Genome Biol.">
        <title>Genome of Acanthamoeba castellanii highlights extensive lateral gene transfer and early evolution of tyrosine kinase signaling.</title>
        <authorList>
            <person name="Clarke M."/>
            <person name="Lohan A.J."/>
            <person name="Liu B."/>
            <person name="Lagkouvardos I."/>
            <person name="Roy S."/>
            <person name="Zafar N."/>
            <person name="Bertelli C."/>
            <person name="Schilde C."/>
            <person name="Kianianmomeni A."/>
            <person name="Burglin T.R."/>
            <person name="Frech C."/>
            <person name="Turcotte B."/>
            <person name="Kopec K.O."/>
            <person name="Synnott J.M."/>
            <person name="Choo C."/>
            <person name="Paponov I."/>
            <person name="Finkler A."/>
            <person name="Soon Heng Tan C."/>
            <person name="Hutchins A.P."/>
            <person name="Weinmeier T."/>
            <person name="Rattei T."/>
            <person name="Chu J.S."/>
            <person name="Gimenez G."/>
            <person name="Irimia M."/>
            <person name="Rigden D.J."/>
            <person name="Fitzpatrick D.A."/>
            <person name="Lorenzo-Morales J."/>
            <person name="Bateman A."/>
            <person name="Chiu C.H."/>
            <person name="Tang P."/>
            <person name="Hegemann P."/>
            <person name="Fromm H."/>
            <person name="Raoult D."/>
            <person name="Greub G."/>
            <person name="Miranda-Saavedra D."/>
            <person name="Chen N."/>
            <person name="Nash P."/>
            <person name="Ginger M.L."/>
            <person name="Horn M."/>
            <person name="Schaap P."/>
            <person name="Caler L."/>
            <person name="Loftus B."/>
        </authorList>
    </citation>
    <scope>NUCLEOTIDE SEQUENCE [LARGE SCALE GENOMIC DNA]</scope>
    <source>
        <strain evidence="5 6">Neff</strain>
    </source>
</reference>
<proteinExistence type="predicted"/>
<dbReference type="FunFam" id="1.10.10.10:FF:000422">
    <property type="entry name" value="DNA-binding protein RFX7"/>
    <property type="match status" value="1"/>
</dbReference>
<gene>
    <name evidence="5" type="ORF">ACA1_291520</name>
</gene>
<feature type="compositionally biased region" description="Low complexity" evidence="3">
    <location>
        <begin position="966"/>
        <end position="1001"/>
    </location>
</feature>
<feature type="region of interest" description="Disordered" evidence="3">
    <location>
        <begin position="601"/>
        <end position="685"/>
    </location>
</feature>
<feature type="compositionally biased region" description="Polar residues" evidence="3">
    <location>
        <begin position="859"/>
        <end position="871"/>
    </location>
</feature>
<feature type="domain" description="RFX-type winged-helix" evidence="4">
    <location>
        <begin position="695"/>
        <end position="772"/>
    </location>
</feature>
<feature type="region of interest" description="Disordered" evidence="3">
    <location>
        <begin position="232"/>
        <end position="308"/>
    </location>
</feature>
<feature type="region of interest" description="Disordered" evidence="3">
    <location>
        <begin position="493"/>
        <end position="586"/>
    </location>
</feature>
<dbReference type="Pfam" id="PF02257">
    <property type="entry name" value="RFX_DNA_binding"/>
    <property type="match status" value="2"/>
</dbReference>
<feature type="compositionally biased region" description="Low complexity" evidence="3">
    <location>
        <begin position="247"/>
        <end position="258"/>
    </location>
</feature>
<dbReference type="GeneID" id="14926394"/>
<feature type="compositionally biased region" description="Acidic residues" evidence="3">
    <location>
        <begin position="833"/>
        <end position="855"/>
    </location>
</feature>
<dbReference type="VEuPathDB" id="AmoebaDB:ACA1_291520"/>
<dbReference type="GO" id="GO:0000981">
    <property type="term" value="F:DNA-binding transcription factor activity, RNA polymerase II-specific"/>
    <property type="evidence" value="ECO:0007669"/>
    <property type="project" value="TreeGrafter"/>
</dbReference>
<evidence type="ECO:0000256" key="3">
    <source>
        <dbReference type="SAM" id="MobiDB-lite"/>
    </source>
</evidence>
<evidence type="ECO:0000313" key="5">
    <source>
        <dbReference type="EMBL" id="ELR25344.1"/>
    </source>
</evidence>
<feature type="region of interest" description="Disordered" evidence="3">
    <location>
        <begin position="320"/>
        <end position="461"/>
    </location>
</feature>
<evidence type="ECO:0000256" key="2">
    <source>
        <dbReference type="SAM" id="Coils"/>
    </source>
</evidence>
<dbReference type="InterPro" id="IPR003150">
    <property type="entry name" value="DNA-bd_RFX"/>
</dbReference>
<dbReference type="RefSeq" id="XP_004368099.1">
    <property type="nucleotide sequence ID" value="XM_004368042.1"/>
</dbReference>
<dbReference type="InterPro" id="IPR036390">
    <property type="entry name" value="WH_DNA-bd_sf"/>
</dbReference>
<feature type="domain" description="RFX-type winged-helix" evidence="4">
    <location>
        <begin position="31"/>
        <end position="93"/>
    </location>
</feature>
<dbReference type="PROSITE" id="PS51526">
    <property type="entry name" value="RFX_DBD"/>
    <property type="match status" value="2"/>
</dbReference>
<feature type="region of interest" description="Disordered" evidence="3">
    <location>
        <begin position="1"/>
        <end position="22"/>
    </location>
</feature>
<feature type="compositionally biased region" description="Polar residues" evidence="3">
    <location>
        <begin position="774"/>
        <end position="786"/>
    </location>
</feature>
<dbReference type="PANTHER" id="PTHR12619">
    <property type="entry name" value="RFX TRANSCRIPTION FACTOR FAMILY"/>
    <property type="match status" value="1"/>
</dbReference>
<feature type="compositionally biased region" description="Low complexity" evidence="3">
    <location>
        <begin position="573"/>
        <end position="582"/>
    </location>
</feature>
<dbReference type="PANTHER" id="PTHR12619:SF5">
    <property type="entry name" value="TRANSCRIPTION FACTOR RFX4"/>
    <property type="match status" value="1"/>
</dbReference>
<dbReference type="SUPFAM" id="SSF46785">
    <property type="entry name" value="Winged helix' DNA-binding domain"/>
    <property type="match status" value="2"/>
</dbReference>
<name>L8HIC5_ACACF</name>
<feature type="compositionally biased region" description="Basic and acidic residues" evidence="3">
    <location>
        <begin position="625"/>
        <end position="638"/>
    </location>
</feature>
<feature type="compositionally biased region" description="Basic residues" evidence="3">
    <location>
        <begin position="753"/>
        <end position="773"/>
    </location>
</feature>
<feature type="region of interest" description="Disordered" evidence="3">
    <location>
        <begin position="965"/>
        <end position="1007"/>
    </location>
</feature>
<sequence>MLEAESEIMMTRNPTQQAPGIKDKATNTPAVIAWYELLTNYALREGAPSLPKAQVYQEYVAYCGEAGLEPTTPPAFGKILRVAFPSIECRRKGPRGEAKHHYKHFCKKSDLALLVLPSSSTSSSAASVNGHISPSPIPTSKFDVSSGTTHRLITPASSSASVRLPSLRTTSPFQPIMDDVSHQLYPHRYHGDYHDGELVDGVSSGAAAAKKRALDSHGSDPHADLRELLKKKIKSESRGADADPSAQRMRGGHMQQHHGGPDQDNEAELGGSQDQHHKRRRLSQEISNNSNTNGVEYENNSNSNDDDDEEGAVAEYIRQFKSSTESIDRRKSPSPPLPLQRPSSALGGETATRLDPSPPALPSFNSLAIPLRLPPLPQQPPMTHSMLAPSSGASAVHSRLPSPLDFSSLRSASPSPAPSPYGHTRSHTATPPPAQFFAPPAPSSSSVSAGNPPPAPSSSQTALLLSHLQEKEQEVEKLTNELKFLHSRLASTTPIPLPSPSPSPSSSLFPSPHSYSPSPMHHPPSPFAPHAAYMRSSPAPYMAGGHSSSPSPSPSPLHHLHHSFTPLSPPPGASSSHSASPLSHHHPHARQYFAPILTLEEQQQQQQQLHHQRDSTPPMQTTVTVKRERSSKGRESATRDLMASPGPGVERSSSTSPTHRNRSASPLDADEFSSTSPSSPTFSSKVMKKEAIPVVVHWIKKNYELSADSSSDLPKEQVYRHYREFCEETGVQQTNCATFGKILRSVFPNLKTRRLGSRGNTKHHYHGIRRRKSPLSTESGAQGGTTSPPPNLNALAVLASISVTGGGSPMPSPPGIPPSSSGSPRQQPHAYEDEVDDDDDEDNDNEDDMDEEDIEHEGTNGNDNRNDQPLLQSPVPIRPHAKVAGESEEMINEDEEEQQPVASYGWMAGGSGGDFALSSRRCTVEACENRAAAQRTICEKHKKQQQRARLRNSLDAKISSTATIFSAAPSSSSSSSSLSSSLSSSSSILPPLSALSLSPASDVPPPL</sequence>
<dbReference type="Gene3D" id="1.10.10.10">
    <property type="entry name" value="Winged helix-like DNA-binding domain superfamily/Winged helix DNA-binding domain"/>
    <property type="match status" value="2"/>
</dbReference>
<evidence type="ECO:0000256" key="1">
    <source>
        <dbReference type="ARBA" id="ARBA00023125"/>
    </source>
</evidence>
<dbReference type="OrthoDB" id="10056949at2759"/>
<feature type="region of interest" description="Disordered" evidence="3">
    <location>
        <begin position="753"/>
        <end position="906"/>
    </location>
</feature>
<feature type="compositionally biased region" description="Pro residues" evidence="3">
    <location>
        <begin position="430"/>
        <end position="442"/>
    </location>
</feature>
<organism evidence="5 6">
    <name type="scientific">Acanthamoeba castellanii (strain ATCC 30010 / Neff)</name>
    <dbReference type="NCBI Taxonomy" id="1257118"/>
    <lineage>
        <taxon>Eukaryota</taxon>
        <taxon>Amoebozoa</taxon>
        <taxon>Discosea</taxon>
        <taxon>Longamoebia</taxon>
        <taxon>Centramoebida</taxon>
        <taxon>Acanthamoebidae</taxon>
        <taxon>Acanthamoeba</taxon>
    </lineage>
</organism>
<feature type="compositionally biased region" description="Low complexity" evidence="3">
    <location>
        <begin position="672"/>
        <end position="684"/>
    </location>
</feature>
<feature type="compositionally biased region" description="Polar residues" evidence="3">
    <location>
        <begin position="284"/>
        <end position="294"/>
    </location>
</feature>
<evidence type="ECO:0000313" key="6">
    <source>
        <dbReference type="Proteomes" id="UP000011083"/>
    </source>
</evidence>
<evidence type="ECO:0000259" key="4">
    <source>
        <dbReference type="PROSITE" id="PS51526"/>
    </source>
</evidence>
<protein>
    <submittedName>
        <fullName evidence="5">RFX DNAbinding domain containing protein</fullName>
    </submittedName>
</protein>
<dbReference type="Proteomes" id="UP000011083">
    <property type="component" value="Unassembled WGS sequence"/>
</dbReference>
<feature type="compositionally biased region" description="Acidic residues" evidence="3">
    <location>
        <begin position="886"/>
        <end position="898"/>
    </location>
</feature>
<dbReference type="AlphaFoldDB" id="L8HIC5"/>
<feature type="coiled-coil region" evidence="2">
    <location>
        <begin position="461"/>
        <end position="488"/>
    </location>
</feature>
<dbReference type="GO" id="GO:0000978">
    <property type="term" value="F:RNA polymerase II cis-regulatory region sequence-specific DNA binding"/>
    <property type="evidence" value="ECO:0007669"/>
    <property type="project" value="TreeGrafter"/>
</dbReference>
<dbReference type="InterPro" id="IPR036388">
    <property type="entry name" value="WH-like_DNA-bd_sf"/>
</dbReference>
<keyword evidence="2" id="KW-0175">Coiled coil</keyword>
<keyword evidence="1" id="KW-0238">DNA-binding</keyword>